<comment type="caution">
    <text evidence="3">The sequence shown here is derived from an EMBL/GenBank/DDBJ whole genome shotgun (WGS) entry which is preliminary data.</text>
</comment>
<dbReference type="PANTHER" id="PTHR36842">
    <property type="entry name" value="PROTEIN TOLB HOMOLOG"/>
    <property type="match status" value="1"/>
</dbReference>
<protein>
    <recommendedName>
        <fullName evidence="2">DUF4347 domain-containing protein</fullName>
    </recommendedName>
</protein>
<evidence type="ECO:0000256" key="1">
    <source>
        <dbReference type="ARBA" id="ARBA00009820"/>
    </source>
</evidence>
<evidence type="ECO:0000313" key="3">
    <source>
        <dbReference type="EMBL" id="NMG21491.1"/>
    </source>
</evidence>
<accession>A0ABX1PC93</accession>
<dbReference type="SUPFAM" id="SSF69304">
    <property type="entry name" value="Tricorn protease N-terminal domain"/>
    <property type="match status" value="1"/>
</dbReference>
<dbReference type="InterPro" id="IPR011659">
    <property type="entry name" value="WD40"/>
</dbReference>
<gene>
    <name evidence="3" type="ORF">DP116_19360</name>
</gene>
<dbReference type="Proteomes" id="UP000718564">
    <property type="component" value="Unassembled WGS sequence"/>
</dbReference>
<proteinExistence type="inferred from homology"/>
<keyword evidence="4" id="KW-1185">Reference proteome</keyword>
<dbReference type="Pfam" id="PF07676">
    <property type="entry name" value="PD40"/>
    <property type="match status" value="3"/>
</dbReference>
<feature type="non-terminal residue" evidence="3">
    <location>
        <position position="438"/>
    </location>
</feature>
<evidence type="ECO:0000313" key="4">
    <source>
        <dbReference type="Proteomes" id="UP000718564"/>
    </source>
</evidence>
<dbReference type="RefSeq" id="WP_169156727.1">
    <property type="nucleotide sequence ID" value="NZ_CAWPJE010000161.1"/>
</dbReference>
<dbReference type="EMBL" id="QMEB01000167">
    <property type="protein sequence ID" value="NMG21491.1"/>
    <property type="molecule type" value="Genomic_DNA"/>
</dbReference>
<sequence length="438" mass="47122">MQPTQIQTLDRHNRFGIATQQNQSSSVTYRNLVFIDTAVADYQTLMSGVEKGTQVILLHPEWDGVEQITTALSQQADDLTTVHIVSHGSPGCLYLGNSCLNLKTLEFYASLLERWFPKGSTPSLLLYGCNIAATDIGIEFLAKLRQKTKAQIAASTTPTGHPALGGNWKLEVTTEKMTISLAFPVATQVAYTGVLNPNRVSVGASGSQTNDNSLRPAISASGRYIAFRSDASNLVANDTNNFSDIFVYDTDTGITNRVSVGPSGVEGNNAANGGPAISASGRYVAFESYASNLVADDTNNFSDIFVYDTQTRTTSRVSVDLQGNQGNSVSSSPTISGDGRYVAFESYASNLVADDTNNFNDIFVYDTQTRTTSRASVNSQSNQGNNASFSPAISADGRYVAFDSFASNLVPEDTNNTRDIFVYDTQTRTTSRASVNSQ</sequence>
<organism evidence="3 4">
    <name type="scientific">Brasilonema bromeliae SPC951</name>
    <dbReference type="NCBI Taxonomy" id="385972"/>
    <lineage>
        <taxon>Bacteria</taxon>
        <taxon>Bacillati</taxon>
        <taxon>Cyanobacteriota</taxon>
        <taxon>Cyanophyceae</taxon>
        <taxon>Nostocales</taxon>
        <taxon>Scytonemataceae</taxon>
        <taxon>Brasilonema</taxon>
        <taxon>Bromeliae group (in: Brasilonema)</taxon>
    </lineage>
</organism>
<reference evidence="3 4" key="1">
    <citation type="submission" date="2018-06" db="EMBL/GenBank/DDBJ databases">
        <title>Comparative genomics of Brasilonema spp. strains.</title>
        <authorList>
            <person name="Alvarenga D.O."/>
            <person name="Fiore M.F."/>
            <person name="Varani A.M."/>
        </authorList>
    </citation>
    <scope>NUCLEOTIDE SEQUENCE [LARGE SCALE GENOMIC DNA]</scope>
    <source>
        <strain evidence="3 4">SPC951</strain>
    </source>
</reference>
<dbReference type="InterPro" id="IPR011042">
    <property type="entry name" value="6-blade_b-propeller_TolB-like"/>
</dbReference>
<name>A0ABX1PC93_9CYAN</name>
<comment type="similarity">
    <text evidence="1">Belongs to the TolB family.</text>
</comment>
<dbReference type="InterPro" id="IPR025592">
    <property type="entry name" value="DUF4347"/>
</dbReference>
<feature type="domain" description="DUF4347" evidence="2">
    <location>
        <begin position="32"/>
        <end position="195"/>
    </location>
</feature>
<evidence type="ECO:0000259" key="2">
    <source>
        <dbReference type="Pfam" id="PF14252"/>
    </source>
</evidence>
<dbReference type="Gene3D" id="2.120.10.30">
    <property type="entry name" value="TolB, C-terminal domain"/>
    <property type="match status" value="1"/>
</dbReference>
<dbReference type="Pfam" id="PF14252">
    <property type="entry name" value="DUF4347"/>
    <property type="match status" value="1"/>
</dbReference>